<protein>
    <submittedName>
        <fullName evidence="1">Uncharacterized protein</fullName>
    </submittedName>
</protein>
<accession>A0A8K0KEM9</accession>
<reference evidence="1" key="2">
    <citation type="submission" date="2017-10" db="EMBL/GenBank/DDBJ databases">
        <title>Ladona fulva Genome sequencing and assembly.</title>
        <authorList>
            <person name="Murali S."/>
            <person name="Richards S."/>
            <person name="Bandaranaike D."/>
            <person name="Bellair M."/>
            <person name="Blankenburg K."/>
            <person name="Chao H."/>
            <person name="Dinh H."/>
            <person name="Doddapaneni H."/>
            <person name="Dugan-Rocha S."/>
            <person name="Elkadiri S."/>
            <person name="Gnanaolivu R."/>
            <person name="Hernandez B."/>
            <person name="Skinner E."/>
            <person name="Javaid M."/>
            <person name="Lee S."/>
            <person name="Li M."/>
            <person name="Ming W."/>
            <person name="Munidasa M."/>
            <person name="Muniz J."/>
            <person name="Nguyen L."/>
            <person name="Hughes D."/>
            <person name="Osuji N."/>
            <person name="Pu L.-L."/>
            <person name="Puazo M."/>
            <person name="Qu C."/>
            <person name="Quiroz J."/>
            <person name="Raj R."/>
            <person name="Weissenberger G."/>
            <person name="Xin Y."/>
            <person name="Zou X."/>
            <person name="Han Y."/>
            <person name="Worley K."/>
            <person name="Muzny D."/>
            <person name="Gibbs R."/>
        </authorList>
    </citation>
    <scope>NUCLEOTIDE SEQUENCE</scope>
    <source>
        <strain evidence="1">Sampled in the wild</strain>
    </source>
</reference>
<reference evidence="1" key="1">
    <citation type="submission" date="2013-04" db="EMBL/GenBank/DDBJ databases">
        <authorList>
            <person name="Qu J."/>
            <person name="Murali S.C."/>
            <person name="Bandaranaike D."/>
            <person name="Bellair M."/>
            <person name="Blankenburg K."/>
            <person name="Chao H."/>
            <person name="Dinh H."/>
            <person name="Doddapaneni H."/>
            <person name="Downs B."/>
            <person name="Dugan-Rocha S."/>
            <person name="Elkadiri S."/>
            <person name="Gnanaolivu R.D."/>
            <person name="Hernandez B."/>
            <person name="Javaid M."/>
            <person name="Jayaseelan J.C."/>
            <person name="Lee S."/>
            <person name="Li M."/>
            <person name="Ming W."/>
            <person name="Munidasa M."/>
            <person name="Muniz J."/>
            <person name="Nguyen L."/>
            <person name="Ongeri F."/>
            <person name="Osuji N."/>
            <person name="Pu L.-L."/>
            <person name="Puazo M."/>
            <person name="Qu C."/>
            <person name="Quiroz J."/>
            <person name="Raj R."/>
            <person name="Weissenberger G."/>
            <person name="Xin Y."/>
            <person name="Zou X."/>
            <person name="Han Y."/>
            <person name="Richards S."/>
            <person name="Worley K."/>
            <person name="Muzny D."/>
            <person name="Gibbs R."/>
        </authorList>
    </citation>
    <scope>NUCLEOTIDE SEQUENCE</scope>
    <source>
        <strain evidence="1">Sampled in the wild</strain>
    </source>
</reference>
<proteinExistence type="predicted"/>
<organism evidence="1 2">
    <name type="scientific">Ladona fulva</name>
    <name type="common">Scarce chaser dragonfly</name>
    <name type="synonym">Libellula fulva</name>
    <dbReference type="NCBI Taxonomy" id="123851"/>
    <lineage>
        <taxon>Eukaryota</taxon>
        <taxon>Metazoa</taxon>
        <taxon>Ecdysozoa</taxon>
        <taxon>Arthropoda</taxon>
        <taxon>Hexapoda</taxon>
        <taxon>Insecta</taxon>
        <taxon>Pterygota</taxon>
        <taxon>Palaeoptera</taxon>
        <taxon>Odonata</taxon>
        <taxon>Epiprocta</taxon>
        <taxon>Anisoptera</taxon>
        <taxon>Libelluloidea</taxon>
        <taxon>Libellulidae</taxon>
        <taxon>Ladona</taxon>
    </lineage>
</organism>
<dbReference type="OrthoDB" id="8061146at2759"/>
<evidence type="ECO:0000313" key="2">
    <source>
        <dbReference type="Proteomes" id="UP000792457"/>
    </source>
</evidence>
<comment type="caution">
    <text evidence="1">The sequence shown here is derived from an EMBL/GenBank/DDBJ whole genome shotgun (WGS) entry which is preliminary data.</text>
</comment>
<dbReference type="Proteomes" id="UP000792457">
    <property type="component" value="Unassembled WGS sequence"/>
</dbReference>
<keyword evidence="2" id="KW-1185">Reference proteome</keyword>
<dbReference type="EMBL" id="KZ308636">
    <property type="protein sequence ID" value="KAG8232631.1"/>
    <property type="molecule type" value="Genomic_DNA"/>
</dbReference>
<evidence type="ECO:0000313" key="1">
    <source>
        <dbReference type="EMBL" id="KAG8232631.1"/>
    </source>
</evidence>
<sequence length="246" mass="27726">MTSIEILKIWYSVLFIDGWKSEAANTVNVTAMIHDIASEVGFINAWDISGERETGDALTDIVSPVIFEARDMFNFELYALYSDNTPTMMKMGKIIDLWHITCNSHTASLLAKELISPEFASRVNTVLKAFTSADQEASLLAIGGHRISLACDACWCSNRDAFLCLKKKLPAMKKVLGQGITIENTALKLIFDHNFIIADAAEEWFQLKFPDGYPGQEEKDEEMREYILTIYGLRQTFCTLFIKGRV</sequence>
<dbReference type="SUPFAM" id="SSF53098">
    <property type="entry name" value="Ribonuclease H-like"/>
    <property type="match status" value="1"/>
</dbReference>
<dbReference type="InterPro" id="IPR012337">
    <property type="entry name" value="RNaseH-like_sf"/>
</dbReference>
<dbReference type="AlphaFoldDB" id="A0A8K0KEM9"/>
<gene>
    <name evidence="1" type="ORF">J437_LFUL012477</name>
</gene>
<name>A0A8K0KEM9_LADFU</name>